<dbReference type="Gene3D" id="1.20.272.10">
    <property type="match status" value="1"/>
</dbReference>
<dbReference type="SUPFAM" id="SSF48019">
    <property type="entry name" value="post-AAA+ oligomerization domain-like"/>
    <property type="match status" value="1"/>
</dbReference>
<dbReference type="GO" id="GO:0006261">
    <property type="term" value="P:DNA-templated DNA replication"/>
    <property type="evidence" value="ECO:0007669"/>
    <property type="project" value="TreeGrafter"/>
</dbReference>
<name>A0A2W4Y2A8_9CYAN</name>
<evidence type="ECO:0000256" key="1">
    <source>
        <dbReference type="ARBA" id="ARBA00012417"/>
    </source>
</evidence>
<organism evidence="11 12">
    <name type="scientific">Pseudanabaena frigida</name>
    <dbReference type="NCBI Taxonomy" id="945775"/>
    <lineage>
        <taxon>Bacteria</taxon>
        <taxon>Bacillati</taxon>
        <taxon>Cyanobacteriota</taxon>
        <taxon>Cyanophyceae</taxon>
        <taxon>Pseudanabaenales</taxon>
        <taxon>Pseudanabaenaceae</taxon>
        <taxon>Pseudanabaena</taxon>
    </lineage>
</organism>
<evidence type="ECO:0000256" key="4">
    <source>
        <dbReference type="ARBA" id="ARBA00022695"/>
    </source>
</evidence>
<feature type="domain" description="DNA polymerase III delta N-terminal" evidence="9">
    <location>
        <begin position="4"/>
        <end position="124"/>
    </location>
</feature>
<dbReference type="InterPro" id="IPR008921">
    <property type="entry name" value="DNA_pol3_clamp-load_cplx_C"/>
</dbReference>
<dbReference type="Pfam" id="PF21694">
    <property type="entry name" value="DNA_pol3_delta_C"/>
    <property type="match status" value="1"/>
</dbReference>
<reference evidence="11 12" key="2">
    <citation type="submission" date="2018-06" db="EMBL/GenBank/DDBJ databases">
        <title>Metagenomic assembly of (sub)arctic Cyanobacteria and their associated microbiome from non-axenic cultures.</title>
        <authorList>
            <person name="Baurain D."/>
        </authorList>
    </citation>
    <scope>NUCLEOTIDE SEQUENCE [LARGE SCALE GENOMIC DNA]</scope>
    <source>
        <strain evidence="11">ULC066bin1</strain>
    </source>
</reference>
<dbReference type="GO" id="GO:0003887">
    <property type="term" value="F:DNA-directed DNA polymerase activity"/>
    <property type="evidence" value="ECO:0007669"/>
    <property type="project" value="UniProtKB-KW"/>
</dbReference>
<dbReference type="Gene3D" id="3.40.50.300">
    <property type="entry name" value="P-loop containing nucleotide triphosphate hydrolases"/>
    <property type="match status" value="1"/>
</dbReference>
<evidence type="ECO:0000256" key="5">
    <source>
        <dbReference type="ARBA" id="ARBA00022705"/>
    </source>
</evidence>
<dbReference type="GO" id="GO:0003677">
    <property type="term" value="F:DNA binding"/>
    <property type="evidence" value="ECO:0007669"/>
    <property type="project" value="InterPro"/>
</dbReference>
<keyword evidence="6" id="KW-0239">DNA-directed DNA polymerase</keyword>
<dbReference type="GO" id="GO:0009360">
    <property type="term" value="C:DNA polymerase III complex"/>
    <property type="evidence" value="ECO:0007669"/>
    <property type="project" value="InterPro"/>
</dbReference>
<dbReference type="Gene3D" id="1.10.8.60">
    <property type="match status" value="1"/>
</dbReference>
<dbReference type="Proteomes" id="UP000249467">
    <property type="component" value="Unassembled WGS sequence"/>
</dbReference>
<reference evidence="11 12" key="1">
    <citation type="submission" date="2018-04" db="EMBL/GenBank/DDBJ databases">
        <authorList>
            <person name="Go L.Y."/>
            <person name="Mitchell J.A."/>
        </authorList>
    </citation>
    <scope>NUCLEOTIDE SEQUENCE [LARGE SCALE GENOMIC DNA]</scope>
    <source>
        <strain evidence="11">ULC066bin1</strain>
    </source>
</reference>
<evidence type="ECO:0000313" key="11">
    <source>
        <dbReference type="EMBL" id="PZO41135.1"/>
    </source>
</evidence>
<gene>
    <name evidence="11" type="primary">holA</name>
    <name evidence="11" type="ORF">DCF19_10370</name>
</gene>
<dbReference type="PANTHER" id="PTHR34388">
    <property type="entry name" value="DNA POLYMERASE III SUBUNIT DELTA"/>
    <property type="match status" value="1"/>
</dbReference>
<dbReference type="Pfam" id="PF06144">
    <property type="entry name" value="DNA_pol3_delta"/>
    <property type="match status" value="1"/>
</dbReference>
<keyword evidence="5" id="KW-0235">DNA replication</keyword>
<dbReference type="InterPro" id="IPR010372">
    <property type="entry name" value="DNA_pol3_delta_N"/>
</dbReference>
<dbReference type="InterPro" id="IPR027417">
    <property type="entry name" value="P-loop_NTPase"/>
</dbReference>
<evidence type="ECO:0000259" key="10">
    <source>
        <dbReference type="Pfam" id="PF21694"/>
    </source>
</evidence>
<evidence type="ECO:0000256" key="7">
    <source>
        <dbReference type="ARBA" id="ARBA00034754"/>
    </source>
</evidence>
<protein>
    <recommendedName>
        <fullName evidence="2">DNA polymerase III subunit delta</fullName>
        <ecNumber evidence="1">2.7.7.7</ecNumber>
    </recommendedName>
</protein>
<keyword evidence="3" id="KW-0808">Transferase</keyword>
<sequence>MPVYFYWGDDDYQIAQAVKKLIDTYVDPIWRDFNYVKINANGDLEVMNGLNQAVTSPFGMGNRLTWLVDTMIAQRCSEALLVELERTFNHLPVNSYILFTSSNKPDGRAKSTKLLQKYAQTLEFSLIPPWKTDVIAQLVKQAAGEIDLKLTSDAVDLLVDSIGNDTRRLTMELQKLQLLHHGKTYPLNAKEIAPLVQVSAHNSLQLASAIRTANVSQALSLIAELLRNNEVGLRICATLVGQFRTWLWIKLMQESGERDDKAIAEAAEIGNPKRVYFLKQEVQGLNSQQLMRSLSILLRLEADLKHGKEETATLQTAIVELCQAMAK</sequence>
<dbReference type="EMBL" id="QBML01000012">
    <property type="protein sequence ID" value="PZO41135.1"/>
    <property type="molecule type" value="Genomic_DNA"/>
</dbReference>
<feature type="domain" description="DNA polymerase III delta subunit-like C-terminal" evidence="10">
    <location>
        <begin position="202"/>
        <end position="314"/>
    </location>
</feature>
<proteinExistence type="inferred from homology"/>
<dbReference type="NCBIfam" id="TIGR01128">
    <property type="entry name" value="holA"/>
    <property type="match status" value="1"/>
</dbReference>
<comment type="caution">
    <text evidence="11">The sequence shown here is derived from an EMBL/GenBank/DDBJ whole genome shotgun (WGS) entry which is preliminary data.</text>
</comment>
<comment type="catalytic activity">
    <reaction evidence="8">
        <text>DNA(n) + a 2'-deoxyribonucleoside 5'-triphosphate = DNA(n+1) + diphosphate</text>
        <dbReference type="Rhea" id="RHEA:22508"/>
        <dbReference type="Rhea" id="RHEA-COMP:17339"/>
        <dbReference type="Rhea" id="RHEA-COMP:17340"/>
        <dbReference type="ChEBI" id="CHEBI:33019"/>
        <dbReference type="ChEBI" id="CHEBI:61560"/>
        <dbReference type="ChEBI" id="CHEBI:173112"/>
        <dbReference type="EC" id="2.7.7.7"/>
    </reaction>
</comment>
<accession>A0A2W4Y2A8</accession>
<evidence type="ECO:0000256" key="6">
    <source>
        <dbReference type="ARBA" id="ARBA00022932"/>
    </source>
</evidence>
<dbReference type="PANTHER" id="PTHR34388:SF1">
    <property type="entry name" value="DNA POLYMERASE III SUBUNIT DELTA"/>
    <property type="match status" value="1"/>
</dbReference>
<keyword evidence="4" id="KW-0548">Nucleotidyltransferase</keyword>
<dbReference type="AlphaFoldDB" id="A0A2W4Y2A8"/>
<evidence type="ECO:0000313" key="12">
    <source>
        <dbReference type="Proteomes" id="UP000249467"/>
    </source>
</evidence>
<evidence type="ECO:0000256" key="3">
    <source>
        <dbReference type="ARBA" id="ARBA00022679"/>
    </source>
</evidence>
<evidence type="ECO:0000256" key="2">
    <source>
        <dbReference type="ARBA" id="ARBA00017703"/>
    </source>
</evidence>
<dbReference type="SUPFAM" id="SSF52540">
    <property type="entry name" value="P-loop containing nucleoside triphosphate hydrolases"/>
    <property type="match status" value="1"/>
</dbReference>
<dbReference type="EC" id="2.7.7.7" evidence="1"/>
<evidence type="ECO:0000259" key="9">
    <source>
        <dbReference type="Pfam" id="PF06144"/>
    </source>
</evidence>
<comment type="similarity">
    <text evidence="7">Belongs to the DNA polymerase HolA subunit family.</text>
</comment>
<evidence type="ECO:0000256" key="8">
    <source>
        <dbReference type="ARBA" id="ARBA00049244"/>
    </source>
</evidence>
<dbReference type="InterPro" id="IPR048466">
    <property type="entry name" value="DNA_pol3_delta-like_C"/>
</dbReference>
<dbReference type="InterPro" id="IPR005790">
    <property type="entry name" value="DNA_polIII_delta"/>
</dbReference>